<dbReference type="PANTHER" id="PTHR12683">
    <property type="entry name" value="CDK-ACTIVATING KINASE ASSEMBLY FACTOR MAT1"/>
    <property type="match status" value="1"/>
</dbReference>
<dbReference type="AlphaFoldDB" id="A0A6L2Q3N4"/>
<keyword evidence="3 10" id="KW-0863">Zinc-finger</keyword>
<keyword evidence="5" id="KW-0539">Nucleus</keyword>
<dbReference type="GO" id="GO:0006357">
    <property type="term" value="P:regulation of transcription by RNA polymerase II"/>
    <property type="evidence" value="ECO:0007669"/>
    <property type="project" value="TreeGrafter"/>
</dbReference>
<evidence type="ECO:0000256" key="6">
    <source>
        <dbReference type="ARBA" id="ARBA00074719"/>
    </source>
</evidence>
<evidence type="ECO:0000256" key="1">
    <source>
        <dbReference type="ARBA" id="ARBA00004123"/>
    </source>
</evidence>
<dbReference type="Pfam" id="PF25811">
    <property type="entry name" value="CAK-anch_MAT1"/>
    <property type="match status" value="1"/>
</dbReference>
<dbReference type="PANTHER" id="PTHR12683:SF13">
    <property type="entry name" value="CDK-ACTIVATING KINASE ASSEMBLY FACTOR MAT1"/>
    <property type="match status" value="1"/>
</dbReference>
<dbReference type="Pfam" id="PF17121">
    <property type="entry name" value="zf-C3HC4_5"/>
    <property type="match status" value="1"/>
</dbReference>
<dbReference type="Proteomes" id="UP000502823">
    <property type="component" value="Unassembled WGS sequence"/>
</dbReference>
<protein>
    <recommendedName>
        <fullName evidence="6">CDK-activating kinase assembly factor MAT1</fullName>
    </recommendedName>
    <alternativeName>
        <fullName evidence="9">CDK7/cyclin-H assembly factor</fullName>
    </alternativeName>
    <alternativeName>
        <fullName evidence="7">Menage a trois</fullName>
    </alternativeName>
    <alternativeName>
        <fullName evidence="8">RING finger protein MAT1</fullName>
    </alternativeName>
</protein>
<dbReference type="GO" id="GO:0005675">
    <property type="term" value="C:transcription factor TFIIH holo complex"/>
    <property type="evidence" value="ECO:0007669"/>
    <property type="project" value="InterPro"/>
</dbReference>
<dbReference type="InterPro" id="IPR057657">
    <property type="entry name" value="MAT1_CAK-anch"/>
</dbReference>
<dbReference type="EMBL" id="BLKM01000900">
    <property type="protein sequence ID" value="GFG39429.1"/>
    <property type="molecule type" value="Genomic_DNA"/>
</dbReference>
<evidence type="ECO:0000256" key="3">
    <source>
        <dbReference type="ARBA" id="ARBA00022771"/>
    </source>
</evidence>
<evidence type="ECO:0000256" key="10">
    <source>
        <dbReference type="PROSITE-ProRule" id="PRU00175"/>
    </source>
</evidence>
<dbReference type="InParanoid" id="A0A6L2Q3N4"/>
<evidence type="ECO:0000256" key="5">
    <source>
        <dbReference type="ARBA" id="ARBA00023242"/>
    </source>
</evidence>
<dbReference type="NCBIfam" id="TIGR00570">
    <property type="entry name" value="cdk7"/>
    <property type="match status" value="1"/>
</dbReference>
<dbReference type="SUPFAM" id="SSF57850">
    <property type="entry name" value="RING/U-box"/>
    <property type="match status" value="1"/>
</dbReference>
<dbReference type="PROSITE" id="PS50089">
    <property type="entry name" value="ZF_RING_2"/>
    <property type="match status" value="1"/>
</dbReference>
<dbReference type="InterPro" id="IPR015877">
    <property type="entry name" value="MAT1_centre"/>
</dbReference>
<dbReference type="Pfam" id="PF06391">
    <property type="entry name" value="MAT1"/>
    <property type="match status" value="1"/>
</dbReference>
<evidence type="ECO:0000313" key="13">
    <source>
        <dbReference type="EMBL" id="GFG39429.1"/>
    </source>
</evidence>
<keyword evidence="14" id="KW-1185">Reference proteome</keyword>
<keyword evidence="4" id="KW-0862">Zinc</keyword>
<dbReference type="FunCoup" id="A0A6L2Q3N4">
    <property type="interactions" value="1181"/>
</dbReference>
<evidence type="ECO:0000313" key="14">
    <source>
        <dbReference type="Proteomes" id="UP000502823"/>
    </source>
</evidence>
<evidence type="ECO:0000256" key="9">
    <source>
        <dbReference type="ARBA" id="ARBA00083888"/>
    </source>
</evidence>
<accession>A0A6L2Q3N4</accession>
<evidence type="ECO:0000259" key="12">
    <source>
        <dbReference type="PROSITE" id="PS50089"/>
    </source>
</evidence>
<dbReference type="GO" id="GO:0008270">
    <property type="term" value="F:zinc ion binding"/>
    <property type="evidence" value="ECO:0007669"/>
    <property type="project" value="UniProtKB-KW"/>
</dbReference>
<reference evidence="14" key="1">
    <citation type="submission" date="2020-01" db="EMBL/GenBank/DDBJ databases">
        <title>Draft genome sequence of the Termite Coptotermes fromosanus.</title>
        <authorList>
            <person name="Itakura S."/>
            <person name="Yosikawa Y."/>
            <person name="Umezawa K."/>
        </authorList>
    </citation>
    <scope>NUCLEOTIDE SEQUENCE [LARGE SCALE GENOMIC DNA]</scope>
</reference>
<keyword evidence="2" id="KW-0479">Metal-binding</keyword>
<evidence type="ECO:0000256" key="4">
    <source>
        <dbReference type="ARBA" id="ARBA00022833"/>
    </source>
</evidence>
<organism evidence="13 14">
    <name type="scientific">Coptotermes formosanus</name>
    <name type="common">Formosan subterranean termite</name>
    <dbReference type="NCBI Taxonomy" id="36987"/>
    <lineage>
        <taxon>Eukaryota</taxon>
        <taxon>Metazoa</taxon>
        <taxon>Ecdysozoa</taxon>
        <taxon>Arthropoda</taxon>
        <taxon>Hexapoda</taxon>
        <taxon>Insecta</taxon>
        <taxon>Pterygota</taxon>
        <taxon>Neoptera</taxon>
        <taxon>Polyneoptera</taxon>
        <taxon>Dictyoptera</taxon>
        <taxon>Blattodea</taxon>
        <taxon>Blattoidea</taxon>
        <taxon>Termitoidae</taxon>
        <taxon>Rhinotermitidae</taxon>
        <taxon>Coptotermes</taxon>
    </lineage>
</organism>
<sequence>MGKLTNHETLEKTKSLKYDYANQLQMQKIASSVGMAENKNTPYTSPADSQQDGDCFGAVTVTAFHAAFGTPHWPHVIQLQAAAHLLLANGKVKTPTHSLLVIGLRPDCEPYFLYRYRMDEQACPRCKTTKYRNPSLKLMVNICGHALCESCVDLLFLKGSGSCPECNVPLRRSNFRVQLFEDSMVEKEVDIRKRVLRDFNKKEEDFSTLQEYNDYLEEVETIIYNLTNNIDVVATNKRIEQYKKENKDLILKNKSKIGREEMELEELLEEEKIQDQIRKRELVKLEEEEKKKKIRDKEALIDELMFSNADAKNILETFTSNVQATKEEVKLVPAVRATHFSTGIKFGRQRQQDFLPVPKIEEGPLYVYEAPRQPTDGPVPPTWSDLEAKGYLNHVDCETDEHRAGGYRANISCLRALQEALAGLYHVSDRTELVS</sequence>
<evidence type="ECO:0000256" key="2">
    <source>
        <dbReference type="ARBA" id="ARBA00022723"/>
    </source>
</evidence>
<dbReference type="FunFam" id="3.30.40.10:FF:000037">
    <property type="entry name" value="Cdk-activating kinase assembly factor MAT1, centre"/>
    <property type="match status" value="1"/>
</dbReference>
<comment type="subcellular location">
    <subcellularLocation>
        <location evidence="1">Nucleus</location>
    </subcellularLocation>
</comment>
<dbReference type="PROSITE" id="PS00518">
    <property type="entry name" value="ZF_RING_1"/>
    <property type="match status" value="1"/>
</dbReference>
<dbReference type="InterPro" id="IPR017907">
    <property type="entry name" value="Znf_RING_CS"/>
</dbReference>
<evidence type="ECO:0000256" key="11">
    <source>
        <dbReference type="SAM" id="Coils"/>
    </source>
</evidence>
<keyword evidence="11" id="KW-0175">Coiled coil</keyword>
<dbReference type="InterPro" id="IPR013083">
    <property type="entry name" value="Znf_RING/FYVE/PHD"/>
</dbReference>
<dbReference type="Gene3D" id="3.30.40.10">
    <property type="entry name" value="Zinc/RING finger domain, C3HC4 (zinc finger)"/>
    <property type="match status" value="1"/>
</dbReference>
<dbReference type="OrthoDB" id="5963at2759"/>
<proteinExistence type="predicted"/>
<dbReference type="GO" id="GO:0006289">
    <property type="term" value="P:nucleotide-excision repair"/>
    <property type="evidence" value="ECO:0007669"/>
    <property type="project" value="InterPro"/>
</dbReference>
<dbReference type="CDD" id="cd16517">
    <property type="entry name" value="RING-HC_MAT1"/>
    <property type="match status" value="1"/>
</dbReference>
<comment type="caution">
    <text evidence="13">The sequence shown here is derived from an EMBL/GenBank/DDBJ whole genome shotgun (WGS) entry which is preliminary data.</text>
</comment>
<name>A0A6L2Q3N4_COPFO</name>
<dbReference type="InterPro" id="IPR001841">
    <property type="entry name" value="Znf_RING"/>
</dbReference>
<gene>
    <name evidence="13" type="ORF">Cfor_08378</name>
</gene>
<feature type="coiled-coil region" evidence="11">
    <location>
        <begin position="232"/>
        <end position="328"/>
    </location>
</feature>
<dbReference type="GO" id="GO:0061575">
    <property type="term" value="F:cyclin-dependent protein serine/threonine kinase activator activity"/>
    <property type="evidence" value="ECO:0007669"/>
    <property type="project" value="InterPro"/>
</dbReference>
<evidence type="ECO:0000256" key="7">
    <source>
        <dbReference type="ARBA" id="ARBA00077380"/>
    </source>
</evidence>
<feature type="domain" description="RING-type" evidence="12">
    <location>
        <begin position="123"/>
        <end position="167"/>
    </location>
</feature>
<evidence type="ECO:0000256" key="8">
    <source>
        <dbReference type="ARBA" id="ARBA00077720"/>
    </source>
</evidence>
<dbReference type="InterPro" id="IPR004575">
    <property type="entry name" value="MAT1/Tfb3"/>
</dbReference>